<comment type="caution">
    <text evidence="5">The sequence shown here is derived from an EMBL/GenBank/DDBJ whole genome shotgun (WGS) entry which is preliminary data.</text>
</comment>
<dbReference type="SUPFAM" id="SSF47699">
    <property type="entry name" value="Bifunctional inhibitor/lipid-transfer protein/seed storage 2S albumin"/>
    <property type="match status" value="1"/>
</dbReference>
<comment type="function">
    <text evidence="2">Plant non-specific lipid-transfer proteins transfer phospholipids as well as galactolipids across membranes. May play a role in wax or cutin deposition in the cell walls of expanding epidermal cells and certain secretory tissues.</text>
</comment>
<keyword evidence="3" id="KW-0732">Signal</keyword>
<keyword evidence="2" id="KW-0446">Lipid-binding</keyword>
<dbReference type="InterPro" id="IPR000528">
    <property type="entry name" value="Plant_nsLTP"/>
</dbReference>
<dbReference type="GO" id="GO:0008289">
    <property type="term" value="F:lipid binding"/>
    <property type="evidence" value="ECO:0007669"/>
    <property type="project" value="UniProtKB-KW"/>
</dbReference>
<evidence type="ECO:0000313" key="5">
    <source>
        <dbReference type="EMBL" id="OWM73037.1"/>
    </source>
</evidence>
<dbReference type="CDD" id="cd01960">
    <property type="entry name" value="nsLTP1"/>
    <property type="match status" value="1"/>
</dbReference>
<dbReference type="Pfam" id="PF00234">
    <property type="entry name" value="Tryp_alpha_amyl"/>
    <property type="match status" value="1"/>
</dbReference>
<dbReference type="InterPro" id="IPR036312">
    <property type="entry name" value="Bifun_inhib/LTP/seed_sf"/>
</dbReference>
<dbReference type="Gene3D" id="1.10.110.10">
    <property type="entry name" value="Plant lipid-transfer and hydrophobic proteins"/>
    <property type="match status" value="1"/>
</dbReference>
<evidence type="ECO:0000256" key="3">
    <source>
        <dbReference type="SAM" id="SignalP"/>
    </source>
</evidence>
<feature type="domain" description="Bifunctional inhibitor/plant lipid transfer protein/seed storage helical" evidence="4">
    <location>
        <begin position="32"/>
        <end position="116"/>
    </location>
</feature>
<sequence length="121" mass="12440">MECSSRRVLFLAVAAAFLLLSLAPISESAISCSDVLKDLRPCVNYLKSGTGKPPDACCKGAAALANAATTSADKKAACACIKSAAKQFNPNSQLAQDLPGNCGITLPVAVSPNVDCSKFVY</sequence>
<accession>A0A218WJM6</accession>
<keyword evidence="2" id="KW-0813">Transport</keyword>
<gene>
    <name evidence="5" type="ORF">CDL15_Pgr001151</name>
</gene>
<dbReference type="PRINTS" id="PR00382">
    <property type="entry name" value="LIPIDTRNSFER"/>
</dbReference>
<organism evidence="5 6">
    <name type="scientific">Punica granatum</name>
    <name type="common">Pomegranate</name>
    <dbReference type="NCBI Taxonomy" id="22663"/>
    <lineage>
        <taxon>Eukaryota</taxon>
        <taxon>Viridiplantae</taxon>
        <taxon>Streptophyta</taxon>
        <taxon>Embryophyta</taxon>
        <taxon>Tracheophyta</taxon>
        <taxon>Spermatophyta</taxon>
        <taxon>Magnoliopsida</taxon>
        <taxon>eudicotyledons</taxon>
        <taxon>Gunneridae</taxon>
        <taxon>Pentapetalae</taxon>
        <taxon>rosids</taxon>
        <taxon>malvids</taxon>
        <taxon>Myrtales</taxon>
        <taxon>Lythraceae</taxon>
        <taxon>Punica</taxon>
    </lineage>
</organism>
<dbReference type="EMBL" id="MTKT01003953">
    <property type="protein sequence ID" value="OWM73037.1"/>
    <property type="molecule type" value="Genomic_DNA"/>
</dbReference>
<evidence type="ECO:0000259" key="4">
    <source>
        <dbReference type="SMART" id="SM00499"/>
    </source>
</evidence>
<feature type="chain" id="PRO_5012578157" description="Non-specific lipid-transfer protein" evidence="3">
    <location>
        <begin position="29"/>
        <end position="121"/>
    </location>
</feature>
<name>A0A218WJM6_PUNGR</name>
<dbReference type="Proteomes" id="UP000197138">
    <property type="component" value="Unassembled WGS sequence"/>
</dbReference>
<protein>
    <recommendedName>
        <fullName evidence="2">Non-specific lipid-transfer protein</fullName>
    </recommendedName>
</protein>
<evidence type="ECO:0000256" key="1">
    <source>
        <dbReference type="ARBA" id="ARBA00009748"/>
    </source>
</evidence>
<feature type="signal peptide" evidence="3">
    <location>
        <begin position="1"/>
        <end position="28"/>
    </location>
</feature>
<dbReference type="InterPro" id="IPR016140">
    <property type="entry name" value="Bifunc_inhib/LTP/seed_store"/>
</dbReference>
<evidence type="ECO:0000313" key="6">
    <source>
        <dbReference type="Proteomes" id="UP000197138"/>
    </source>
</evidence>
<dbReference type="PANTHER" id="PTHR33076">
    <property type="entry name" value="NON-SPECIFIC LIPID-TRANSFER PROTEIN 2-RELATED"/>
    <property type="match status" value="1"/>
</dbReference>
<evidence type="ECO:0000256" key="2">
    <source>
        <dbReference type="RuleBase" id="RU000628"/>
    </source>
</evidence>
<dbReference type="GO" id="GO:0006869">
    <property type="term" value="P:lipid transport"/>
    <property type="evidence" value="ECO:0007669"/>
    <property type="project" value="InterPro"/>
</dbReference>
<proteinExistence type="inferred from homology"/>
<dbReference type="AlphaFoldDB" id="A0A218WJM6"/>
<comment type="similarity">
    <text evidence="1 2">Belongs to the plant LTP family.</text>
</comment>
<reference evidence="6" key="1">
    <citation type="journal article" date="2017" name="Plant J.">
        <title>The pomegranate (Punica granatum L.) genome and the genomics of punicalagin biosynthesis.</title>
        <authorList>
            <person name="Qin G."/>
            <person name="Xu C."/>
            <person name="Ming R."/>
            <person name="Tang H."/>
            <person name="Guyot R."/>
            <person name="Kramer E.M."/>
            <person name="Hu Y."/>
            <person name="Yi X."/>
            <person name="Qi Y."/>
            <person name="Xu X."/>
            <person name="Gao Z."/>
            <person name="Pan H."/>
            <person name="Jian J."/>
            <person name="Tian Y."/>
            <person name="Yue Z."/>
            <person name="Xu Y."/>
        </authorList>
    </citation>
    <scope>NUCLEOTIDE SEQUENCE [LARGE SCALE GENOMIC DNA]</scope>
    <source>
        <strain evidence="6">cv. Dabenzi</strain>
    </source>
</reference>
<dbReference type="SMART" id="SM00499">
    <property type="entry name" value="AAI"/>
    <property type="match status" value="1"/>
</dbReference>